<dbReference type="Pfam" id="PF11374">
    <property type="entry name" value="DUF3176"/>
    <property type="match status" value="1"/>
</dbReference>
<proteinExistence type="predicted"/>
<dbReference type="AlphaFoldDB" id="M2TJL5"/>
<evidence type="ECO:0000313" key="2">
    <source>
        <dbReference type="Proteomes" id="UP000016934"/>
    </source>
</evidence>
<dbReference type="PANTHER" id="PTHR35394:SF5">
    <property type="entry name" value="DUF3176 DOMAIN-CONTAINING PROTEIN"/>
    <property type="match status" value="1"/>
</dbReference>
<dbReference type="EMBL" id="KB445638">
    <property type="protein sequence ID" value="EMD68892.1"/>
    <property type="molecule type" value="Genomic_DNA"/>
</dbReference>
<keyword evidence="2" id="KW-1185">Reference proteome</keyword>
<dbReference type="PANTHER" id="PTHR35394">
    <property type="entry name" value="DUF3176 DOMAIN-CONTAINING PROTEIN"/>
    <property type="match status" value="1"/>
</dbReference>
<dbReference type="Proteomes" id="UP000016934">
    <property type="component" value="Unassembled WGS sequence"/>
</dbReference>
<accession>M2TJL5</accession>
<dbReference type="InterPro" id="IPR021514">
    <property type="entry name" value="DUF3176"/>
</dbReference>
<sequence length="111" mass="12031">MLLLLASLNDKPLPSWTFGDSNCMVSPGSTGGKLMCRPVGISVNAVVSWLGTLTRLCLLVLLSNGLGQMKWSWLARPKGSRSLLHIETFDSASRGSLGSMQLLWKMKNQAP</sequence>
<dbReference type="HOGENOM" id="CLU_2158159_0_0_1"/>
<dbReference type="OrthoDB" id="5376804at2759"/>
<reference evidence="2" key="2">
    <citation type="journal article" date="2013" name="PLoS Genet.">
        <title>Comparative genome structure, secondary metabolite, and effector coding capacity across Cochliobolus pathogens.</title>
        <authorList>
            <person name="Condon B.J."/>
            <person name="Leng Y."/>
            <person name="Wu D."/>
            <person name="Bushley K.E."/>
            <person name="Ohm R.A."/>
            <person name="Otillar R."/>
            <person name="Martin J."/>
            <person name="Schackwitz W."/>
            <person name="Grimwood J."/>
            <person name="MohdZainudin N."/>
            <person name="Xue C."/>
            <person name="Wang R."/>
            <person name="Manning V.A."/>
            <person name="Dhillon B."/>
            <person name="Tu Z.J."/>
            <person name="Steffenson B.J."/>
            <person name="Salamov A."/>
            <person name="Sun H."/>
            <person name="Lowry S."/>
            <person name="LaButti K."/>
            <person name="Han J."/>
            <person name="Copeland A."/>
            <person name="Lindquist E."/>
            <person name="Barry K."/>
            <person name="Schmutz J."/>
            <person name="Baker S.E."/>
            <person name="Ciuffetti L.M."/>
            <person name="Grigoriev I.V."/>
            <person name="Zhong S."/>
            <person name="Turgeon B.G."/>
        </authorList>
    </citation>
    <scope>NUCLEOTIDE SEQUENCE [LARGE SCALE GENOMIC DNA]</scope>
    <source>
        <strain evidence="2">ND90Pr / ATCC 201652</strain>
    </source>
</reference>
<gene>
    <name evidence="1" type="ORF">COCSADRAFT_277824</name>
</gene>
<evidence type="ECO:0000313" key="1">
    <source>
        <dbReference type="EMBL" id="EMD68892.1"/>
    </source>
</evidence>
<protein>
    <submittedName>
        <fullName evidence="1">Uncharacterized protein</fullName>
    </submittedName>
</protein>
<name>M2TJL5_COCSN</name>
<dbReference type="KEGG" id="bsc:COCSADRAFT_277824"/>
<reference evidence="1 2" key="1">
    <citation type="journal article" date="2012" name="PLoS Pathog.">
        <title>Diverse lifestyles and strategies of plant pathogenesis encoded in the genomes of eighteen Dothideomycetes fungi.</title>
        <authorList>
            <person name="Ohm R.A."/>
            <person name="Feau N."/>
            <person name="Henrissat B."/>
            <person name="Schoch C.L."/>
            <person name="Horwitz B.A."/>
            <person name="Barry K.W."/>
            <person name="Condon B.J."/>
            <person name="Copeland A.C."/>
            <person name="Dhillon B."/>
            <person name="Glaser F."/>
            <person name="Hesse C.N."/>
            <person name="Kosti I."/>
            <person name="LaButti K."/>
            <person name="Lindquist E.A."/>
            <person name="Lucas S."/>
            <person name="Salamov A.A."/>
            <person name="Bradshaw R.E."/>
            <person name="Ciuffetti L."/>
            <person name="Hamelin R.C."/>
            <person name="Kema G.H.J."/>
            <person name="Lawrence C."/>
            <person name="Scott J.A."/>
            <person name="Spatafora J.W."/>
            <person name="Turgeon B.G."/>
            <person name="de Wit P.J.G.M."/>
            <person name="Zhong S."/>
            <person name="Goodwin S.B."/>
            <person name="Grigoriev I.V."/>
        </authorList>
    </citation>
    <scope>NUCLEOTIDE SEQUENCE [LARGE SCALE GENOMIC DNA]</scope>
    <source>
        <strain evidence="2">ND90Pr / ATCC 201652</strain>
    </source>
</reference>
<dbReference type="GeneID" id="19135752"/>
<organism evidence="1 2">
    <name type="scientific">Cochliobolus sativus (strain ND90Pr / ATCC 201652)</name>
    <name type="common">Common root rot and spot blotch fungus</name>
    <name type="synonym">Bipolaris sorokiniana</name>
    <dbReference type="NCBI Taxonomy" id="665912"/>
    <lineage>
        <taxon>Eukaryota</taxon>
        <taxon>Fungi</taxon>
        <taxon>Dikarya</taxon>
        <taxon>Ascomycota</taxon>
        <taxon>Pezizomycotina</taxon>
        <taxon>Dothideomycetes</taxon>
        <taxon>Pleosporomycetidae</taxon>
        <taxon>Pleosporales</taxon>
        <taxon>Pleosporineae</taxon>
        <taxon>Pleosporaceae</taxon>
        <taxon>Bipolaris</taxon>
    </lineage>
</organism>
<dbReference type="RefSeq" id="XP_007696381.1">
    <property type="nucleotide sequence ID" value="XM_007698191.1"/>
</dbReference>